<evidence type="ECO:0000313" key="5">
    <source>
        <dbReference type="EMBL" id="MDA0179718.1"/>
    </source>
</evidence>
<evidence type="ECO:0000259" key="4">
    <source>
        <dbReference type="SMART" id="SM01043"/>
    </source>
</evidence>
<sequence length="1035" mass="107865">MGETVAGAASSERLPSVNGLRVSLFGGVTASLDGRALAPPRSGAAWALLAWLALHPGRHRRAGVAAVFWPDSLDRSARGNLRTALWALRGVVGDCVVVERDRIGLDAWVDARAFDALCAAGREVDALALARGDLLAGLEEEWALLARDQHRERYCELAAATGSVAWARRAAALDPLAEAPQRVLIERLAATGDVPAALGAHTRFAERLRRQLGVAPSASLRARVEELREASRAPARPARDAGAPEAAAEAPAGAVPRGRAGEPRLIGRASELETLRSAWTAAVAGRGGVAIVEGEAGTGKTRLVAELQREAPRVASGAALPFGGGVPLSLWAELLRDLLRDGRPPAALVGECARLVPELGTPSPAPAAFERARLYEAVVGVVAWACVRSPLLLVLEDLHDADAASVELAGYLARRLETLPALLVLTRREHPRAPNVDAVVHALRSRGLLTAELALRPLPDDAAARLARSVAVLDAEQVASVVAGAEGNALLAVEGARALAAGERTVPATLRAAVRVTARGLPAEVWRLVELAAAAGRPLDPATLAALPVTDDAAVRALDCGLLVEHDHGVGFRHALLRDAVYADLPAPRRAWAHTRIAEALGSTLAGERARHLRLAGRDELAVAELVRAAAAARGMAALAEAEAFLTEAVEIVPRDASLLLELAEVQAWAGRGDRALASLERALAATAPDQQAGAHLRAGAWLRGAVCDPRAALTHYRAALDAGGDRAAALAGSAWCVAVAGDPAQVETLLAEVAELADERVAHDIESARGLALLRRGHFAEAVEPLLAGAELAAERPDLAYTSWVNATVAASASGDFERALEISSRALTVVGRFNLVGLALQLHAARGHLLSRLGRHAEGLAAMAEQARLADRLDDPALRALADNDAGLARLAAGDFAGAEACLARALDGAGAISRPLARLARAEALAALGRADEADAELRATVVEPVGTADAAAMLAPRFARVQGLVAAARGDSAEAERRLREALAGWDRRVGLTEVGRAWVASIVDLGRPPVVGLIEPERERARLLAELAAL</sequence>
<evidence type="ECO:0000313" key="6">
    <source>
        <dbReference type="Proteomes" id="UP001147653"/>
    </source>
</evidence>
<dbReference type="RefSeq" id="WP_270024018.1">
    <property type="nucleotide sequence ID" value="NZ_JAPDDP010000006.1"/>
</dbReference>
<feature type="compositionally biased region" description="Low complexity" evidence="3">
    <location>
        <begin position="232"/>
        <end position="258"/>
    </location>
</feature>
<dbReference type="PANTHER" id="PTHR16305">
    <property type="entry name" value="TESTICULAR SOLUBLE ADENYLYL CYCLASE"/>
    <property type="match status" value="1"/>
</dbReference>
<evidence type="ECO:0000256" key="3">
    <source>
        <dbReference type="SAM" id="MobiDB-lite"/>
    </source>
</evidence>
<evidence type="ECO:0000256" key="2">
    <source>
        <dbReference type="ARBA" id="ARBA00022840"/>
    </source>
</evidence>
<reference evidence="5" key="1">
    <citation type="submission" date="2022-10" db="EMBL/GenBank/DDBJ databases">
        <title>The WGS of Solirubrobacter phytolaccae KCTC 29190.</title>
        <authorList>
            <person name="Jiang Z."/>
        </authorList>
    </citation>
    <scope>NUCLEOTIDE SEQUENCE</scope>
    <source>
        <strain evidence="5">KCTC 29190</strain>
    </source>
</reference>
<feature type="domain" description="Bacterial transcriptional activator" evidence="4">
    <location>
        <begin position="109"/>
        <end position="228"/>
    </location>
</feature>
<dbReference type="InterPro" id="IPR036388">
    <property type="entry name" value="WH-like_DNA-bd_sf"/>
</dbReference>
<accession>A0A9X3S700</accession>
<organism evidence="5 6">
    <name type="scientific">Solirubrobacter phytolaccae</name>
    <dbReference type="NCBI Taxonomy" id="1404360"/>
    <lineage>
        <taxon>Bacteria</taxon>
        <taxon>Bacillati</taxon>
        <taxon>Actinomycetota</taxon>
        <taxon>Thermoleophilia</taxon>
        <taxon>Solirubrobacterales</taxon>
        <taxon>Solirubrobacteraceae</taxon>
        <taxon>Solirubrobacter</taxon>
    </lineage>
</organism>
<dbReference type="Proteomes" id="UP001147653">
    <property type="component" value="Unassembled WGS sequence"/>
</dbReference>
<dbReference type="SMART" id="SM01043">
    <property type="entry name" value="BTAD"/>
    <property type="match status" value="1"/>
</dbReference>
<keyword evidence="6" id="KW-1185">Reference proteome</keyword>
<keyword evidence="2" id="KW-0067">ATP-binding</keyword>
<keyword evidence="1" id="KW-0547">Nucleotide-binding</keyword>
<protein>
    <submittedName>
        <fullName evidence="5">AAA family ATPase</fullName>
    </submittedName>
</protein>
<name>A0A9X3S700_9ACTN</name>
<dbReference type="GO" id="GO:0005524">
    <property type="term" value="F:ATP binding"/>
    <property type="evidence" value="ECO:0007669"/>
    <property type="project" value="UniProtKB-KW"/>
</dbReference>
<dbReference type="Gene3D" id="1.25.40.10">
    <property type="entry name" value="Tetratricopeptide repeat domain"/>
    <property type="match status" value="3"/>
</dbReference>
<dbReference type="PANTHER" id="PTHR16305:SF35">
    <property type="entry name" value="TRANSCRIPTIONAL ACTIVATOR DOMAIN"/>
    <property type="match status" value="1"/>
</dbReference>
<feature type="region of interest" description="Disordered" evidence="3">
    <location>
        <begin position="226"/>
        <end position="262"/>
    </location>
</feature>
<dbReference type="AlphaFoldDB" id="A0A9X3S700"/>
<dbReference type="Gene3D" id="1.10.10.10">
    <property type="entry name" value="Winged helix-like DNA-binding domain superfamily/Winged helix DNA-binding domain"/>
    <property type="match status" value="1"/>
</dbReference>
<dbReference type="InterPro" id="IPR005158">
    <property type="entry name" value="BTAD"/>
</dbReference>
<proteinExistence type="predicted"/>
<gene>
    <name evidence="5" type="ORF">OJ997_05390</name>
</gene>
<dbReference type="EMBL" id="JAPDDP010000006">
    <property type="protein sequence ID" value="MDA0179718.1"/>
    <property type="molecule type" value="Genomic_DNA"/>
</dbReference>
<dbReference type="InterPro" id="IPR027417">
    <property type="entry name" value="P-loop_NTPase"/>
</dbReference>
<dbReference type="Pfam" id="PF03704">
    <property type="entry name" value="BTAD"/>
    <property type="match status" value="1"/>
</dbReference>
<dbReference type="Pfam" id="PF13191">
    <property type="entry name" value="AAA_16"/>
    <property type="match status" value="1"/>
</dbReference>
<evidence type="ECO:0000256" key="1">
    <source>
        <dbReference type="ARBA" id="ARBA00022741"/>
    </source>
</evidence>
<dbReference type="InterPro" id="IPR011990">
    <property type="entry name" value="TPR-like_helical_dom_sf"/>
</dbReference>
<comment type="caution">
    <text evidence="5">The sequence shown here is derived from an EMBL/GenBank/DDBJ whole genome shotgun (WGS) entry which is preliminary data.</text>
</comment>
<dbReference type="SUPFAM" id="SSF52540">
    <property type="entry name" value="P-loop containing nucleoside triphosphate hydrolases"/>
    <property type="match status" value="1"/>
</dbReference>
<dbReference type="GO" id="GO:0005737">
    <property type="term" value="C:cytoplasm"/>
    <property type="evidence" value="ECO:0007669"/>
    <property type="project" value="TreeGrafter"/>
</dbReference>
<dbReference type="InterPro" id="IPR041664">
    <property type="entry name" value="AAA_16"/>
</dbReference>
<dbReference type="GO" id="GO:0004016">
    <property type="term" value="F:adenylate cyclase activity"/>
    <property type="evidence" value="ECO:0007669"/>
    <property type="project" value="TreeGrafter"/>
</dbReference>
<dbReference type="SUPFAM" id="SSF48452">
    <property type="entry name" value="TPR-like"/>
    <property type="match status" value="3"/>
</dbReference>